<dbReference type="GO" id="GO:0016791">
    <property type="term" value="F:phosphatase activity"/>
    <property type="evidence" value="ECO:0007669"/>
    <property type="project" value="UniProtKB-ARBA"/>
</dbReference>
<keyword evidence="4" id="KW-0460">Magnesium</keyword>
<dbReference type="Gene3D" id="3.30.1240.10">
    <property type="match status" value="1"/>
</dbReference>
<evidence type="ECO:0000256" key="3">
    <source>
        <dbReference type="ARBA" id="ARBA00022801"/>
    </source>
</evidence>
<evidence type="ECO:0000313" key="6">
    <source>
        <dbReference type="EMBL" id="QCI24148.1"/>
    </source>
</evidence>
<reference evidence="6 7" key="2">
    <citation type="submission" date="2019-05" db="EMBL/GenBank/DDBJ databases">
        <title>Genome evolution of the obligate endosymbiont Buchnera aphidicola.</title>
        <authorList>
            <person name="Moran N.A."/>
        </authorList>
    </citation>
    <scope>NUCLEOTIDE SEQUENCE [LARGE SCALE GENOMIC DNA]</scope>
    <source>
        <strain evidence="6 7">Mst</strain>
    </source>
</reference>
<dbReference type="AlphaFoldDB" id="A0A4D6YE49"/>
<comment type="cofactor">
    <cofactor evidence="1">
        <name>Mg(2+)</name>
        <dbReference type="ChEBI" id="CHEBI:18420"/>
    </cofactor>
</comment>
<dbReference type="InterPro" id="IPR000150">
    <property type="entry name" value="Cof"/>
</dbReference>
<dbReference type="PANTHER" id="PTHR47267">
    <property type="match status" value="1"/>
</dbReference>
<evidence type="ECO:0000256" key="4">
    <source>
        <dbReference type="ARBA" id="ARBA00022842"/>
    </source>
</evidence>
<keyword evidence="3 6" id="KW-0378">Hydrolase</keyword>
<dbReference type="PANTHER" id="PTHR47267:SF4">
    <property type="entry name" value="PYRIDOXAL PHOSPHATE PHOSPHATASE YIGL"/>
    <property type="match status" value="1"/>
</dbReference>
<dbReference type="GO" id="GO:0000287">
    <property type="term" value="F:magnesium ion binding"/>
    <property type="evidence" value="ECO:0007669"/>
    <property type="project" value="UniProtKB-ARBA"/>
</dbReference>
<dbReference type="CDD" id="cd07516">
    <property type="entry name" value="HAD_Pase"/>
    <property type="match status" value="1"/>
</dbReference>
<dbReference type="InterPro" id="IPR023214">
    <property type="entry name" value="HAD_sf"/>
</dbReference>
<dbReference type="NCBIfam" id="TIGR01484">
    <property type="entry name" value="HAD-SF-IIB"/>
    <property type="match status" value="1"/>
</dbReference>
<evidence type="ECO:0000313" key="7">
    <source>
        <dbReference type="Proteomes" id="UP000298673"/>
    </source>
</evidence>
<dbReference type="SFLD" id="SFLDG01140">
    <property type="entry name" value="C2.B:_Phosphomannomutase_and_P"/>
    <property type="match status" value="1"/>
</dbReference>
<dbReference type="InterPro" id="IPR036412">
    <property type="entry name" value="HAD-like_sf"/>
</dbReference>
<dbReference type="NCBIfam" id="TIGR00099">
    <property type="entry name" value="Cof-subfamily"/>
    <property type="match status" value="1"/>
</dbReference>
<dbReference type="PROSITE" id="PS01228">
    <property type="entry name" value="COF_1"/>
    <property type="match status" value="1"/>
</dbReference>
<dbReference type="SFLD" id="SFLDS00003">
    <property type="entry name" value="Haloacid_Dehalogenase"/>
    <property type="match status" value="1"/>
</dbReference>
<dbReference type="Pfam" id="PF08282">
    <property type="entry name" value="Hydrolase_3"/>
    <property type="match status" value="1"/>
</dbReference>
<dbReference type="Gene3D" id="3.40.50.1000">
    <property type="entry name" value="HAD superfamily/HAD-like"/>
    <property type="match status" value="1"/>
</dbReference>
<gene>
    <name evidence="6" type="ORF">D9V75_00130</name>
</gene>
<dbReference type="RefSeq" id="WP_158343091.1">
    <property type="nucleotide sequence ID" value="NZ_CP034861.1"/>
</dbReference>
<reference evidence="6 7" key="1">
    <citation type="submission" date="2018-12" db="EMBL/GenBank/DDBJ databases">
        <authorList>
            <person name="Chong R.A."/>
        </authorList>
    </citation>
    <scope>NUCLEOTIDE SEQUENCE [LARGE SCALE GENOMIC DNA]</scope>
    <source>
        <strain evidence="6 7">Mst</strain>
    </source>
</reference>
<dbReference type="Proteomes" id="UP000298673">
    <property type="component" value="Chromosome"/>
</dbReference>
<proteinExistence type="inferred from homology"/>
<comment type="similarity">
    <text evidence="5">Belongs to the HAD-like hydrolase superfamily. Cof family.</text>
</comment>
<organism evidence="6 7">
    <name type="scientific">Buchnera aphidicola</name>
    <name type="common">Muscaphis stroyani</name>
    <dbReference type="NCBI Taxonomy" id="1241869"/>
    <lineage>
        <taxon>Bacteria</taxon>
        <taxon>Pseudomonadati</taxon>
        <taxon>Pseudomonadota</taxon>
        <taxon>Gammaproteobacteria</taxon>
        <taxon>Enterobacterales</taxon>
        <taxon>Erwiniaceae</taxon>
        <taxon>Buchnera</taxon>
    </lineage>
</organism>
<dbReference type="EMBL" id="CP034861">
    <property type="protein sequence ID" value="QCI24148.1"/>
    <property type="molecule type" value="Genomic_DNA"/>
</dbReference>
<sequence>MYRIIASDLDGTLLSPENKITKYTQKIIRFLTRKGFYFILASGRHYIDVNEIRNLLNIKSFMITSNGAQVYDLDNKLISCNYLDINVSLELCKLKFLDPDIITQIYSNDQWYVNNTKIENNFCPSLSSLKHQCFDINSLDFRKISKIFFTSHNFQKLRNLESKIIANLHSVVNVNFSMPSCLEVTSKKASKGCGLKLISKILKISLKNFISFGDGMNDQDMLSTCGKACIMKNADPRLKRLLPHLEVIEDNKNNGVAIFLYNMFIKKNTCIF</sequence>
<name>A0A4D6YE49_9GAMM</name>
<keyword evidence="2" id="KW-0479">Metal-binding</keyword>
<accession>A0A4D6YE49</accession>
<dbReference type="InterPro" id="IPR006379">
    <property type="entry name" value="HAD-SF_hydro_IIB"/>
</dbReference>
<evidence type="ECO:0000256" key="1">
    <source>
        <dbReference type="ARBA" id="ARBA00001946"/>
    </source>
</evidence>
<protein>
    <submittedName>
        <fullName evidence="6">Cof-type HAD-IIB family hydrolase</fullName>
    </submittedName>
</protein>
<evidence type="ECO:0000256" key="2">
    <source>
        <dbReference type="ARBA" id="ARBA00022723"/>
    </source>
</evidence>
<dbReference type="OrthoDB" id="5498330at2"/>
<evidence type="ECO:0000256" key="5">
    <source>
        <dbReference type="ARBA" id="ARBA00034778"/>
    </source>
</evidence>
<dbReference type="SUPFAM" id="SSF56784">
    <property type="entry name" value="HAD-like"/>
    <property type="match status" value="1"/>
</dbReference>